<dbReference type="InterPro" id="IPR014312">
    <property type="entry name" value="Succ_DH_anchor"/>
</dbReference>
<keyword evidence="8" id="KW-0816">Tricarboxylic acid cycle</keyword>
<dbReference type="EMBL" id="JAGRQC010000002">
    <property type="protein sequence ID" value="MBR0552663.1"/>
    <property type="molecule type" value="Genomic_DNA"/>
</dbReference>
<evidence type="ECO:0000256" key="6">
    <source>
        <dbReference type="ARBA" id="ARBA00019425"/>
    </source>
</evidence>
<keyword evidence="10 16" id="KW-0812">Transmembrane</keyword>
<keyword evidence="12" id="KW-0249">Electron transport</keyword>
<keyword evidence="9" id="KW-0349">Heme</keyword>
<dbReference type="Pfam" id="PF01127">
    <property type="entry name" value="Sdh_cyt"/>
    <property type="match status" value="1"/>
</dbReference>
<evidence type="ECO:0000256" key="12">
    <source>
        <dbReference type="ARBA" id="ARBA00022982"/>
    </source>
</evidence>
<evidence type="ECO:0000256" key="9">
    <source>
        <dbReference type="ARBA" id="ARBA00022617"/>
    </source>
</evidence>
<evidence type="ECO:0000256" key="15">
    <source>
        <dbReference type="ARBA" id="ARBA00023136"/>
    </source>
</evidence>
<evidence type="ECO:0000256" key="13">
    <source>
        <dbReference type="ARBA" id="ARBA00022989"/>
    </source>
</evidence>
<feature type="transmembrane region" description="Helical" evidence="16">
    <location>
        <begin position="57"/>
        <end position="77"/>
    </location>
</feature>
<dbReference type="NCBIfam" id="TIGR02968">
    <property type="entry name" value="succ_dehyd_anc"/>
    <property type="match status" value="1"/>
</dbReference>
<dbReference type="AlphaFoldDB" id="A0A8T4IDR7"/>
<evidence type="ECO:0000256" key="7">
    <source>
        <dbReference type="ARBA" id="ARBA00022448"/>
    </source>
</evidence>
<comment type="subunit">
    <text evidence="5">Part of an enzyme complex containing four subunits: a flavoprotein, an iron-sulfur protein, plus two membrane-anchoring proteins, SdhC and SdhD.</text>
</comment>
<dbReference type="InterPro" id="IPR034804">
    <property type="entry name" value="SQR/QFR_C/D"/>
</dbReference>
<keyword evidence="15 16" id="KW-0472">Membrane</keyword>
<comment type="pathway">
    <text evidence="4">Carbohydrate metabolism; tricarboxylic acid cycle.</text>
</comment>
<sequence>MGTGTELGRVRGLGSAREGTHHWWHQRLTAGANLILMLWFIASVARLPGHDYATVTAWLSSGWAAIPMILLIASVFYHARLGLQVLIEDYVHDHKQFVLMVLLNAFTIAGAAIGIFSVLRIAFTGAPA</sequence>
<name>A0A8T4IDR7_9SPHN</name>
<reference evidence="17" key="1">
    <citation type="submission" date="2021-04" db="EMBL/GenBank/DDBJ databases">
        <title>Ouciella asimina sp. nov., isolated from the surface seawater in the hydrothermal field of Okinawa Trough.</title>
        <authorList>
            <person name="Shuang W."/>
        </authorList>
    </citation>
    <scope>NUCLEOTIDE SEQUENCE</scope>
    <source>
        <strain evidence="17">LXI357</strain>
    </source>
</reference>
<dbReference type="SUPFAM" id="SSF81343">
    <property type="entry name" value="Fumarate reductase respiratory complex transmembrane subunits"/>
    <property type="match status" value="1"/>
</dbReference>
<evidence type="ECO:0000256" key="16">
    <source>
        <dbReference type="SAM" id="Phobius"/>
    </source>
</evidence>
<gene>
    <name evidence="17" type="primary">sdhD</name>
    <name evidence="17" type="ORF">J7S20_09120</name>
</gene>
<dbReference type="GO" id="GO:0016020">
    <property type="term" value="C:membrane"/>
    <property type="evidence" value="ECO:0007669"/>
    <property type="project" value="UniProtKB-SubCell"/>
</dbReference>
<proteinExistence type="predicted"/>
<evidence type="ECO:0000256" key="1">
    <source>
        <dbReference type="ARBA" id="ARBA00001971"/>
    </source>
</evidence>
<evidence type="ECO:0000256" key="11">
    <source>
        <dbReference type="ARBA" id="ARBA00022723"/>
    </source>
</evidence>
<keyword evidence="11" id="KW-0479">Metal-binding</keyword>
<evidence type="ECO:0000256" key="8">
    <source>
        <dbReference type="ARBA" id="ARBA00022532"/>
    </source>
</evidence>
<evidence type="ECO:0000313" key="17">
    <source>
        <dbReference type="EMBL" id="MBR0552663.1"/>
    </source>
</evidence>
<evidence type="ECO:0000256" key="5">
    <source>
        <dbReference type="ARBA" id="ARBA00011558"/>
    </source>
</evidence>
<dbReference type="CDD" id="cd03495">
    <property type="entry name" value="SQR_TypeC_SdhD_like"/>
    <property type="match status" value="1"/>
</dbReference>
<feature type="transmembrane region" description="Helical" evidence="16">
    <location>
        <begin position="28"/>
        <end position="45"/>
    </location>
</feature>
<organism evidence="17 18">
    <name type="scientific">Stakelama marina</name>
    <dbReference type="NCBI Taxonomy" id="2826939"/>
    <lineage>
        <taxon>Bacteria</taxon>
        <taxon>Pseudomonadati</taxon>
        <taxon>Pseudomonadota</taxon>
        <taxon>Alphaproteobacteria</taxon>
        <taxon>Sphingomonadales</taxon>
        <taxon>Sphingomonadaceae</taxon>
        <taxon>Stakelama</taxon>
    </lineage>
</organism>
<dbReference type="GO" id="GO:0006099">
    <property type="term" value="P:tricarboxylic acid cycle"/>
    <property type="evidence" value="ECO:0007669"/>
    <property type="project" value="UniProtKB-KW"/>
</dbReference>
<evidence type="ECO:0000256" key="3">
    <source>
        <dbReference type="ARBA" id="ARBA00004141"/>
    </source>
</evidence>
<evidence type="ECO:0000256" key="2">
    <source>
        <dbReference type="ARBA" id="ARBA00004050"/>
    </source>
</evidence>
<keyword evidence="13 16" id="KW-1133">Transmembrane helix</keyword>
<comment type="cofactor">
    <cofactor evidence="1">
        <name>heme</name>
        <dbReference type="ChEBI" id="CHEBI:30413"/>
    </cofactor>
</comment>
<protein>
    <recommendedName>
        <fullName evidence="6">Succinate dehydrogenase hydrophobic membrane anchor subunit</fullName>
    </recommendedName>
</protein>
<dbReference type="GO" id="GO:0020037">
    <property type="term" value="F:heme binding"/>
    <property type="evidence" value="ECO:0007669"/>
    <property type="project" value="InterPro"/>
</dbReference>
<feature type="transmembrane region" description="Helical" evidence="16">
    <location>
        <begin position="97"/>
        <end position="123"/>
    </location>
</feature>
<evidence type="ECO:0000313" key="18">
    <source>
        <dbReference type="Proteomes" id="UP000676996"/>
    </source>
</evidence>
<dbReference type="GO" id="GO:0046872">
    <property type="term" value="F:metal ion binding"/>
    <property type="evidence" value="ECO:0007669"/>
    <property type="project" value="UniProtKB-KW"/>
</dbReference>
<evidence type="ECO:0000256" key="4">
    <source>
        <dbReference type="ARBA" id="ARBA00005163"/>
    </source>
</evidence>
<evidence type="ECO:0000256" key="10">
    <source>
        <dbReference type="ARBA" id="ARBA00022692"/>
    </source>
</evidence>
<comment type="subcellular location">
    <subcellularLocation>
        <location evidence="3">Membrane</location>
        <topology evidence="3">Multi-pass membrane protein</topology>
    </subcellularLocation>
</comment>
<evidence type="ECO:0000256" key="14">
    <source>
        <dbReference type="ARBA" id="ARBA00023004"/>
    </source>
</evidence>
<keyword evidence="14" id="KW-0408">Iron</keyword>
<dbReference type="Gene3D" id="1.20.1300.10">
    <property type="entry name" value="Fumarate reductase/succinate dehydrogenase, transmembrane subunit"/>
    <property type="match status" value="1"/>
</dbReference>
<dbReference type="InterPro" id="IPR000701">
    <property type="entry name" value="SuccDH_FuR_B_TM-su"/>
</dbReference>
<dbReference type="RefSeq" id="WP_284053932.1">
    <property type="nucleotide sequence ID" value="NZ_JAGRQC010000002.1"/>
</dbReference>
<keyword evidence="7" id="KW-0813">Transport</keyword>
<comment type="caution">
    <text evidence="17">The sequence shown here is derived from an EMBL/GenBank/DDBJ whole genome shotgun (WGS) entry which is preliminary data.</text>
</comment>
<keyword evidence="18" id="KW-1185">Reference proteome</keyword>
<accession>A0A8T4IDR7</accession>
<comment type="function">
    <text evidence="2">Membrane-anchoring subunit of succinate dehydrogenase (SDH).</text>
</comment>
<dbReference type="Proteomes" id="UP000676996">
    <property type="component" value="Unassembled WGS sequence"/>
</dbReference>